<keyword evidence="2" id="KW-1185">Reference proteome</keyword>
<accession>A0A086Z1R7</accession>
<evidence type="ECO:0008006" key="3">
    <source>
        <dbReference type="Google" id="ProtNLM"/>
    </source>
</evidence>
<comment type="caution">
    <text evidence="1">The sequence shown here is derived from an EMBL/GenBank/DDBJ whole genome shotgun (WGS) entry which is preliminary data.</text>
</comment>
<organism evidence="1 2">
    <name type="scientific">Bifidobacterium actinocoloniiforme DSM 22766</name>
    <dbReference type="NCBI Taxonomy" id="1437605"/>
    <lineage>
        <taxon>Bacteria</taxon>
        <taxon>Bacillati</taxon>
        <taxon>Actinomycetota</taxon>
        <taxon>Actinomycetes</taxon>
        <taxon>Bifidobacteriales</taxon>
        <taxon>Bifidobacteriaceae</taxon>
        <taxon>Bifidobacterium</taxon>
    </lineage>
</organism>
<dbReference type="KEGG" id="bact:AB656_04470"/>
<protein>
    <recommendedName>
        <fullName evidence="3">Tmp1</fullName>
    </recommendedName>
</protein>
<name>A0A086Z1R7_9BIFI</name>
<reference evidence="1 2" key="1">
    <citation type="submission" date="2014-03" db="EMBL/GenBank/DDBJ databases">
        <title>Genomics of Bifidobacteria.</title>
        <authorList>
            <person name="Ventura M."/>
            <person name="Milani C."/>
            <person name="Lugli G.A."/>
        </authorList>
    </citation>
    <scope>NUCLEOTIDE SEQUENCE [LARGE SCALE GENOMIC DNA]</scope>
    <source>
        <strain evidence="1 2">DSM 22766</strain>
    </source>
</reference>
<proteinExistence type="predicted"/>
<dbReference type="STRING" id="1437605.AB656_04470"/>
<dbReference type="PATRIC" id="fig|1437605.7.peg.918"/>
<dbReference type="RefSeq" id="WP_033503581.1">
    <property type="nucleotide sequence ID" value="NZ_CP011786.1"/>
</dbReference>
<dbReference type="Pfam" id="PF14335">
    <property type="entry name" value="DUF4391"/>
    <property type="match status" value="1"/>
</dbReference>
<dbReference type="OrthoDB" id="3237262at2"/>
<dbReference type="EMBL" id="JGYK01000001">
    <property type="protein sequence ID" value="KFI40467.1"/>
    <property type="molecule type" value="Genomic_DNA"/>
</dbReference>
<dbReference type="InterPro" id="IPR025503">
    <property type="entry name" value="DUF4391"/>
</dbReference>
<dbReference type="Proteomes" id="UP000029015">
    <property type="component" value="Unassembled WGS sequence"/>
</dbReference>
<dbReference type="eggNOG" id="ENOG502ZJU4">
    <property type="taxonomic scope" value="Bacteria"/>
</dbReference>
<evidence type="ECO:0000313" key="2">
    <source>
        <dbReference type="Proteomes" id="UP000029015"/>
    </source>
</evidence>
<sequence length="243" mass="26328">MTAQACGSVSALTLGLPPATAVPEGKGELPKQMFYAKRPTSARLKQRFTNDLRSVTMLALLRPADAGLAPGEHVQEILVMGLDLTCEQTPLEIVDRIAGMRSSRIVFACVRQSREEGGQGDECALAVRRPMPTKPGHEPAFRVFASPWKPSGQVKLTLSGANMDKAWEGLSAQVILGEPEGADLDARIARRDLITELVAEEVKLSKDHARAKDPTQRNQVYAKLHKVRSRLKELGSLDGAGAK</sequence>
<dbReference type="AlphaFoldDB" id="A0A086Z1R7"/>
<evidence type="ECO:0000313" key="1">
    <source>
        <dbReference type="EMBL" id="KFI40467.1"/>
    </source>
</evidence>
<gene>
    <name evidence="1" type="ORF">BACT_1171</name>
</gene>